<keyword evidence="3 6" id="KW-0067">ATP-binding</keyword>
<protein>
    <submittedName>
        <fullName evidence="6">Putative insertion sequence ATP-binding protein y4pL</fullName>
    </submittedName>
</protein>
<name>A0A380TJM9_9ZZZZ</name>
<dbReference type="InterPro" id="IPR027417">
    <property type="entry name" value="P-loop_NTPase"/>
</dbReference>
<proteinExistence type="inferred from homology"/>
<gene>
    <name evidence="6" type="ORF">DF3PB_5160002</name>
</gene>
<dbReference type="FunFam" id="3.40.50.300:FF:001361">
    <property type="entry name" value="AAA family ATPase"/>
    <property type="match status" value="1"/>
</dbReference>
<dbReference type="PIRSF" id="PIRSF003073">
    <property type="entry name" value="DNAC_TnpB_IstB"/>
    <property type="match status" value="1"/>
</dbReference>
<feature type="compositionally biased region" description="Basic and acidic residues" evidence="4">
    <location>
        <begin position="255"/>
        <end position="264"/>
    </location>
</feature>
<dbReference type="AlphaFoldDB" id="A0A380TJM9"/>
<dbReference type="SUPFAM" id="SSF52540">
    <property type="entry name" value="P-loop containing nucleoside triphosphate hydrolases"/>
    <property type="match status" value="1"/>
</dbReference>
<dbReference type="SMART" id="SM00382">
    <property type="entry name" value="AAA"/>
    <property type="match status" value="1"/>
</dbReference>
<feature type="region of interest" description="Disordered" evidence="4">
    <location>
        <begin position="242"/>
        <end position="264"/>
    </location>
</feature>
<dbReference type="CDD" id="cd00009">
    <property type="entry name" value="AAA"/>
    <property type="match status" value="1"/>
</dbReference>
<accession>A0A380TJM9</accession>
<dbReference type="InterPro" id="IPR003593">
    <property type="entry name" value="AAA+_ATPase"/>
</dbReference>
<dbReference type="PANTHER" id="PTHR30050">
    <property type="entry name" value="CHROMOSOMAL REPLICATION INITIATOR PROTEIN DNAA"/>
    <property type="match status" value="1"/>
</dbReference>
<dbReference type="InterPro" id="IPR047661">
    <property type="entry name" value="IstB"/>
</dbReference>
<organism evidence="6">
    <name type="scientific">metagenome</name>
    <dbReference type="NCBI Taxonomy" id="256318"/>
    <lineage>
        <taxon>unclassified sequences</taxon>
        <taxon>metagenomes</taxon>
    </lineage>
</organism>
<dbReference type="InterPro" id="IPR002611">
    <property type="entry name" value="IstB_ATP-bd"/>
</dbReference>
<dbReference type="Pfam" id="PF01695">
    <property type="entry name" value="IstB_IS21"/>
    <property type="match status" value="1"/>
</dbReference>
<evidence type="ECO:0000313" key="6">
    <source>
        <dbReference type="EMBL" id="SUS07864.1"/>
    </source>
</evidence>
<feature type="compositionally biased region" description="Low complexity" evidence="4">
    <location>
        <begin position="244"/>
        <end position="254"/>
    </location>
</feature>
<evidence type="ECO:0000259" key="5">
    <source>
        <dbReference type="SMART" id="SM00382"/>
    </source>
</evidence>
<dbReference type="GO" id="GO:0005524">
    <property type="term" value="F:ATP binding"/>
    <property type="evidence" value="ECO:0007669"/>
    <property type="project" value="UniProtKB-KW"/>
</dbReference>
<evidence type="ECO:0000256" key="2">
    <source>
        <dbReference type="ARBA" id="ARBA00022741"/>
    </source>
</evidence>
<dbReference type="EMBL" id="UIDG01000464">
    <property type="protein sequence ID" value="SUS07864.1"/>
    <property type="molecule type" value="Genomic_DNA"/>
</dbReference>
<evidence type="ECO:0000256" key="1">
    <source>
        <dbReference type="ARBA" id="ARBA00008059"/>
    </source>
</evidence>
<dbReference type="NCBIfam" id="NF038214">
    <property type="entry name" value="IS21_help_AAA"/>
    <property type="match status" value="1"/>
</dbReference>
<dbReference type="GO" id="GO:0006260">
    <property type="term" value="P:DNA replication"/>
    <property type="evidence" value="ECO:0007669"/>
    <property type="project" value="TreeGrafter"/>
</dbReference>
<sequence>MLIHPTLDQLRALKLDGMAQAFLELEAQEESRNLAHPEWLALLLDREAASRNTKRFQSRLRVARLRHSQAAIEDVDFRTPRRLDKALFHQLATSRWIAERRSLLVTGPCGVGKSWLSCALAHKACRDGYAVYYARAPRLFADLELAHGDGRFARLFRMLVKVDLLILDDWGPDRLTASQRRDLMEIVEDRHGRGSILITSQLPVPTWHDVIGEPTLGDAILDRIVHNAYRLELDGPSMRKIKAAETSEPAATTATDDKQKGVKK</sequence>
<keyword evidence="2" id="KW-0547">Nucleotide-binding</keyword>
<evidence type="ECO:0000256" key="4">
    <source>
        <dbReference type="SAM" id="MobiDB-lite"/>
    </source>
</evidence>
<dbReference type="PANTHER" id="PTHR30050:SF4">
    <property type="entry name" value="ATP-BINDING PROTEIN RV3427C IN INSERTION SEQUENCE-RELATED"/>
    <property type="match status" value="1"/>
</dbReference>
<reference evidence="6" key="1">
    <citation type="submission" date="2018-07" db="EMBL/GenBank/DDBJ databases">
        <authorList>
            <person name="Quirk P.G."/>
            <person name="Krulwich T.A."/>
        </authorList>
    </citation>
    <scope>NUCLEOTIDE SEQUENCE</scope>
</reference>
<dbReference type="Gene3D" id="3.40.50.300">
    <property type="entry name" value="P-loop containing nucleotide triphosphate hydrolases"/>
    <property type="match status" value="1"/>
</dbReference>
<dbReference type="InterPro" id="IPR028350">
    <property type="entry name" value="DNAC/IstB-like"/>
</dbReference>
<evidence type="ECO:0000256" key="3">
    <source>
        <dbReference type="ARBA" id="ARBA00022840"/>
    </source>
</evidence>
<feature type="domain" description="AAA+ ATPase" evidence="5">
    <location>
        <begin position="99"/>
        <end position="232"/>
    </location>
</feature>
<comment type="similarity">
    <text evidence="1">Belongs to the IS21/IS1162 putative ATP-binding protein family.</text>
</comment>